<gene>
    <name evidence="1" type="ORF">STAS_09227</name>
</gene>
<organism evidence="1 2">
    <name type="scientific">Striga asiatica</name>
    <name type="common">Asiatic witchweed</name>
    <name type="synonym">Buchnera asiatica</name>
    <dbReference type="NCBI Taxonomy" id="4170"/>
    <lineage>
        <taxon>Eukaryota</taxon>
        <taxon>Viridiplantae</taxon>
        <taxon>Streptophyta</taxon>
        <taxon>Embryophyta</taxon>
        <taxon>Tracheophyta</taxon>
        <taxon>Spermatophyta</taxon>
        <taxon>Magnoliopsida</taxon>
        <taxon>eudicotyledons</taxon>
        <taxon>Gunneridae</taxon>
        <taxon>Pentapetalae</taxon>
        <taxon>asterids</taxon>
        <taxon>lamiids</taxon>
        <taxon>Lamiales</taxon>
        <taxon>Orobanchaceae</taxon>
        <taxon>Buchnereae</taxon>
        <taxon>Striga</taxon>
    </lineage>
</organism>
<dbReference type="GO" id="GO:0016740">
    <property type="term" value="F:transferase activity"/>
    <property type="evidence" value="ECO:0007669"/>
    <property type="project" value="UniProtKB-KW"/>
</dbReference>
<protein>
    <submittedName>
        <fullName evidence="1">HXXXD-type acyl-transferase family protein</fullName>
    </submittedName>
</protein>
<dbReference type="OrthoDB" id="1194492at2759"/>
<reference evidence="2" key="1">
    <citation type="journal article" date="2019" name="Curr. Biol.">
        <title>Genome Sequence of Striga asiatica Provides Insight into the Evolution of Plant Parasitism.</title>
        <authorList>
            <person name="Yoshida S."/>
            <person name="Kim S."/>
            <person name="Wafula E.K."/>
            <person name="Tanskanen J."/>
            <person name="Kim Y.M."/>
            <person name="Honaas L."/>
            <person name="Yang Z."/>
            <person name="Spallek T."/>
            <person name="Conn C.E."/>
            <person name="Ichihashi Y."/>
            <person name="Cheong K."/>
            <person name="Cui S."/>
            <person name="Der J.P."/>
            <person name="Gundlach H."/>
            <person name="Jiao Y."/>
            <person name="Hori C."/>
            <person name="Ishida J.K."/>
            <person name="Kasahara H."/>
            <person name="Kiba T."/>
            <person name="Kim M.S."/>
            <person name="Koo N."/>
            <person name="Laohavisit A."/>
            <person name="Lee Y.H."/>
            <person name="Lumba S."/>
            <person name="McCourt P."/>
            <person name="Mortimer J.C."/>
            <person name="Mutuku J.M."/>
            <person name="Nomura T."/>
            <person name="Sasaki-Sekimoto Y."/>
            <person name="Seto Y."/>
            <person name="Wang Y."/>
            <person name="Wakatake T."/>
            <person name="Sakakibara H."/>
            <person name="Demura T."/>
            <person name="Yamaguchi S."/>
            <person name="Yoneyama K."/>
            <person name="Manabe R.I."/>
            <person name="Nelson D.C."/>
            <person name="Schulman A.H."/>
            <person name="Timko M.P."/>
            <person name="dePamphilis C.W."/>
            <person name="Choi D."/>
            <person name="Shirasu K."/>
        </authorList>
    </citation>
    <scope>NUCLEOTIDE SEQUENCE [LARGE SCALE GENOMIC DNA]</scope>
    <source>
        <strain evidence="2">cv. UVA1</strain>
    </source>
</reference>
<dbReference type="AlphaFoldDB" id="A0A5A7PKG9"/>
<proteinExistence type="predicted"/>
<evidence type="ECO:0000313" key="1">
    <source>
        <dbReference type="EMBL" id="GER33131.1"/>
    </source>
</evidence>
<comment type="caution">
    <text evidence="1">The sequence shown here is derived from an EMBL/GenBank/DDBJ whole genome shotgun (WGS) entry which is preliminary data.</text>
</comment>
<accession>A0A5A7PKG9</accession>
<sequence>MGGQRNTSWYQINFNPGTKDPNGSLPHALPLSVSALLVSHKKGRRVIEAQFDKELELIQVMIPMLMRMVKRDANYSVEKSDCGLFTIKFIEFLHVRMNVKVIDEKRFAKP</sequence>
<keyword evidence="1" id="KW-0808">Transferase</keyword>
<keyword evidence="2" id="KW-1185">Reference proteome</keyword>
<dbReference type="EMBL" id="BKCP01004672">
    <property type="protein sequence ID" value="GER33131.1"/>
    <property type="molecule type" value="Genomic_DNA"/>
</dbReference>
<dbReference type="Proteomes" id="UP000325081">
    <property type="component" value="Unassembled WGS sequence"/>
</dbReference>
<name>A0A5A7PKG9_STRAF</name>
<evidence type="ECO:0000313" key="2">
    <source>
        <dbReference type="Proteomes" id="UP000325081"/>
    </source>
</evidence>